<keyword evidence="3" id="KW-0997">Cell inner membrane</keyword>
<reference evidence="7 8" key="1">
    <citation type="submission" date="2015-11" db="EMBL/GenBank/DDBJ databases">
        <title>Genomic analysis of 38 Legionella species identifies large and diverse effector repertoires.</title>
        <authorList>
            <person name="Burstein D."/>
            <person name="Amaro F."/>
            <person name="Zusman T."/>
            <person name="Lifshitz Z."/>
            <person name="Cohen O."/>
            <person name="Gilbert J.A."/>
            <person name="Pupko T."/>
            <person name="Shuman H.A."/>
            <person name="Segal G."/>
        </authorList>
    </citation>
    <scope>NUCLEOTIDE SEQUENCE [LARGE SCALE GENOMIC DNA]</scope>
    <source>
        <strain evidence="7 8">SE-32A-C8</strain>
    </source>
</reference>
<dbReference type="GO" id="GO:0016746">
    <property type="term" value="F:acyltransferase activity"/>
    <property type="evidence" value="ECO:0007669"/>
    <property type="project" value="UniProtKB-KW"/>
</dbReference>
<evidence type="ECO:0000256" key="2">
    <source>
        <dbReference type="ARBA" id="ARBA00022475"/>
    </source>
</evidence>
<dbReference type="PATRIC" id="fig|448.7.peg.1495"/>
<dbReference type="STRING" id="448.Lery_1430"/>
<dbReference type="InterPro" id="IPR004960">
    <property type="entry name" value="LipA_acyltrans"/>
</dbReference>
<evidence type="ECO:0000256" key="1">
    <source>
        <dbReference type="ARBA" id="ARBA00004533"/>
    </source>
</evidence>
<dbReference type="EMBL" id="LNYA01000024">
    <property type="protein sequence ID" value="KTC97591.1"/>
    <property type="molecule type" value="Genomic_DNA"/>
</dbReference>
<evidence type="ECO:0000313" key="8">
    <source>
        <dbReference type="Proteomes" id="UP000054773"/>
    </source>
</evidence>
<organism evidence="7 8">
    <name type="scientific">Legionella erythra</name>
    <dbReference type="NCBI Taxonomy" id="448"/>
    <lineage>
        <taxon>Bacteria</taxon>
        <taxon>Pseudomonadati</taxon>
        <taxon>Pseudomonadota</taxon>
        <taxon>Gammaproteobacteria</taxon>
        <taxon>Legionellales</taxon>
        <taxon>Legionellaceae</taxon>
        <taxon>Legionella</taxon>
    </lineage>
</organism>
<dbReference type="OrthoDB" id="9803456at2"/>
<dbReference type="GO" id="GO:0005886">
    <property type="term" value="C:plasma membrane"/>
    <property type="evidence" value="ECO:0007669"/>
    <property type="project" value="UniProtKB-SubCell"/>
</dbReference>
<evidence type="ECO:0000256" key="5">
    <source>
        <dbReference type="ARBA" id="ARBA00023136"/>
    </source>
</evidence>
<accession>A0A0W0TPQ3</accession>
<dbReference type="PIRSF" id="PIRSF026649">
    <property type="entry name" value="MsbB"/>
    <property type="match status" value="1"/>
</dbReference>
<keyword evidence="8" id="KW-1185">Reference proteome</keyword>
<dbReference type="Pfam" id="PF03279">
    <property type="entry name" value="Lip_A_acyltrans"/>
    <property type="match status" value="1"/>
</dbReference>
<name>A0A0W0TPQ3_LEGER</name>
<evidence type="ECO:0000313" key="7">
    <source>
        <dbReference type="EMBL" id="KTC97591.1"/>
    </source>
</evidence>
<sequence length="294" mass="34063">MNDVAQKIDALKPTLAGRFIYYCLPYRRRIVMANINQVFANQLTEKQKKHLAKAFYGHLAASLKETLLLRFMSEKKLQERVEVRGHEHMLNVVANQRGVLVLTGHFGSWEFAPIGGVLNFKRFQGQFHFIRKTLGNKWIERMMFSRYYRAGLNVIPSKNSLEQVCDALEKNHAVIFVLDQHAYVENRDGVAVEFFGKKAGTYRSLASFARHTGVPVVPAASYRLPNGRHVLEFFEPLVWTDYGTTQESIYRNTLVYNQALERMILAHPEQWLWFHKRWKLKEPVSHGRTANASP</sequence>
<evidence type="ECO:0000256" key="4">
    <source>
        <dbReference type="ARBA" id="ARBA00022679"/>
    </source>
</evidence>
<dbReference type="RefSeq" id="WP_058526584.1">
    <property type="nucleotide sequence ID" value="NZ_CAAAHY010000015.1"/>
</dbReference>
<keyword evidence="6 7" id="KW-0012">Acyltransferase</keyword>
<dbReference type="GO" id="GO:0009247">
    <property type="term" value="P:glycolipid biosynthetic process"/>
    <property type="evidence" value="ECO:0007669"/>
    <property type="project" value="UniProtKB-ARBA"/>
</dbReference>
<comment type="caution">
    <text evidence="7">The sequence shown here is derived from an EMBL/GenBank/DDBJ whole genome shotgun (WGS) entry which is preliminary data.</text>
</comment>
<evidence type="ECO:0000256" key="6">
    <source>
        <dbReference type="ARBA" id="ARBA00023315"/>
    </source>
</evidence>
<proteinExistence type="predicted"/>
<keyword evidence="2" id="KW-1003">Cell membrane</keyword>
<keyword evidence="4 7" id="KW-0808">Transferase</keyword>
<gene>
    <name evidence="7" type="primary">waaM_1</name>
    <name evidence="7" type="ORF">Lery_1430</name>
</gene>
<dbReference type="PANTHER" id="PTHR30606">
    <property type="entry name" value="LIPID A BIOSYNTHESIS LAUROYL ACYLTRANSFERASE"/>
    <property type="match status" value="1"/>
</dbReference>
<protein>
    <submittedName>
        <fullName evidence="7">Lipid A biosynthesis acyltransferase</fullName>
    </submittedName>
</protein>
<comment type="subcellular location">
    <subcellularLocation>
        <location evidence="1">Cell inner membrane</location>
    </subcellularLocation>
</comment>
<dbReference type="CDD" id="cd07984">
    <property type="entry name" value="LPLAT_LABLAT-like"/>
    <property type="match status" value="1"/>
</dbReference>
<dbReference type="PANTHER" id="PTHR30606:SF10">
    <property type="entry name" value="PHOSPHATIDYLINOSITOL MANNOSIDE ACYLTRANSFERASE"/>
    <property type="match status" value="1"/>
</dbReference>
<dbReference type="Proteomes" id="UP000054773">
    <property type="component" value="Unassembled WGS sequence"/>
</dbReference>
<keyword evidence="5" id="KW-0472">Membrane</keyword>
<dbReference type="AlphaFoldDB" id="A0A0W0TPQ3"/>
<evidence type="ECO:0000256" key="3">
    <source>
        <dbReference type="ARBA" id="ARBA00022519"/>
    </source>
</evidence>